<dbReference type="RefSeq" id="WP_249914041.1">
    <property type="nucleotide sequence ID" value="NZ_JAMGBB010000001.1"/>
</dbReference>
<protein>
    <recommendedName>
        <fullName evidence="3">C-type lysozyme inhibitor domain-containing protein</fullName>
    </recommendedName>
</protein>
<evidence type="ECO:0008006" key="3">
    <source>
        <dbReference type="Google" id="ProtNLM"/>
    </source>
</evidence>
<dbReference type="Proteomes" id="UP001165383">
    <property type="component" value="Unassembled WGS sequence"/>
</dbReference>
<keyword evidence="2" id="KW-1185">Reference proteome</keyword>
<reference evidence="1" key="1">
    <citation type="submission" date="2022-05" db="EMBL/GenBank/DDBJ databases">
        <authorList>
            <person name="Jo J.-H."/>
            <person name="Im W.-T."/>
        </authorList>
    </citation>
    <scope>NUCLEOTIDE SEQUENCE</scope>
    <source>
        <strain evidence="1">RB56-2</strain>
    </source>
</reference>
<accession>A0ABT0S5J2</accession>
<dbReference type="EMBL" id="JAMGBB010000001">
    <property type="protein sequence ID" value="MCL6739557.1"/>
    <property type="molecule type" value="Genomic_DNA"/>
</dbReference>
<evidence type="ECO:0000313" key="2">
    <source>
        <dbReference type="Proteomes" id="UP001165383"/>
    </source>
</evidence>
<sequence>MNRNLSLILLGAVALAACNKESHTIVGGETPDPMKEELAKAAPVELPPAIEASKTYRCKDNSLVRIDWLQGGKGAYLHGEGHDQTHLKAAEAAEGKPASTDLTAEGGFVLKGEAKASTVTLTVPGKGTQSCKG</sequence>
<name>A0ABT0S5J2_9SPHN</name>
<gene>
    <name evidence="1" type="ORF">LZ518_00170</name>
</gene>
<evidence type="ECO:0000313" key="1">
    <source>
        <dbReference type="EMBL" id="MCL6739557.1"/>
    </source>
</evidence>
<organism evidence="1 2">
    <name type="scientific">Sphingomonas brevis</name>
    <dbReference type="NCBI Taxonomy" id="2908206"/>
    <lineage>
        <taxon>Bacteria</taxon>
        <taxon>Pseudomonadati</taxon>
        <taxon>Pseudomonadota</taxon>
        <taxon>Alphaproteobacteria</taxon>
        <taxon>Sphingomonadales</taxon>
        <taxon>Sphingomonadaceae</taxon>
        <taxon>Sphingomonas</taxon>
    </lineage>
</organism>
<proteinExistence type="predicted"/>
<dbReference type="PROSITE" id="PS51257">
    <property type="entry name" value="PROKAR_LIPOPROTEIN"/>
    <property type="match status" value="1"/>
</dbReference>
<comment type="caution">
    <text evidence="1">The sequence shown here is derived from an EMBL/GenBank/DDBJ whole genome shotgun (WGS) entry which is preliminary data.</text>
</comment>